<reference evidence="1" key="1">
    <citation type="submission" date="2023-07" db="EMBL/GenBank/DDBJ databases">
        <title>Ureibacillus sp. isolated from freshwater well.</title>
        <authorList>
            <person name="Kirdat K."/>
            <person name="Bhatt A."/>
            <person name="Teware R."/>
            <person name="Bhavsar Y."/>
            <person name="Yadav A."/>
        </authorList>
    </citation>
    <scope>NUCLEOTIDE SEQUENCE</scope>
    <source>
        <strain evidence="1">BA0131</strain>
    </source>
</reference>
<dbReference type="RefSeq" id="WP_301139058.1">
    <property type="nucleotide sequence ID" value="NZ_JAUHTQ010000012.1"/>
</dbReference>
<dbReference type="EMBL" id="JAUHTQ010000012">
    <property type="protein sequence ID" value="MDN4494750.1"/>
    <property type="molecule type" value="Genomic_DNA"/>
</dbReference>
<keyword evidence="2" id="KW-1185">Reference proteome</keyword>
<comment type="caution">
    <text evidence="1">The sequence shown here is derived from an EMBL/GenBank/DDBJ whole genome shotgun (WGS) entry which is preliminary data.</text>
</comment>
<gene>
    <name evidence="1" type="ORF">QYB95_14445</name>
</gene>
<protein>
    <submittedName>
        <fullName evidence="1">Uncharacterized protein</fullName>
    </submittedName>
</protein>
<organism evidence="1 2">
    <name type="scientific">Ureibacillus aquaedulcis</name>
    <dbReference type="NCBI Taxonomy" id="3058421"/>
    <lineage>
        <taxon>Bacteria</taxon>
        <taxon>Bacillati</taxon>
        <taxon>Bacillota</taxon>
        <taxon>Bacilli</taxon>
        <taxon>Bacillales</taxon>
        <taxon>Caryophanaceae</taxon>
        <taxon>Ureibacillus</taxon>
    </lineage>
</organism>
<sequence>MEWGFCSFAAYFIRENYLAQPVKLMGIADVTNTIDKPSLNHMFLISYPETEVYDTRDKDKVQEELEILLNMDVRKVKNVKETKNHYKLTFENKEGDRMQLLLYENGTGTLKSNHRGLIGTTVHLETVDETFTEHFLPLLPKTN</sequence>
<proteinExistence type="predicted"/>
<accession>A0ABT8GTL0</accession>
<dbReference type="Proteomes" id="UP001172743">
    <property type="component" value="Unassembled WGS sequence"/>
</dbReference>
<evidence type="ECO:0000313" key="2">
    <source>
        <dbReference type="Proteomes" id="UP001172743"/>
    </source>
</evidence>
<name>A0ABT8GTL0_9BACL</name>
<evidence type="ECO:0000313" key="1">
    <source>
        <dbReference type="EMBL" id="MDN4494750.1"/>
    </source>
</evidence>